<dbReference type="Proteomes" id="UP001238540">
    <property type="component" value="Unassembled WGS sequence"/>
</dbReference>
<dbReference type="EMBL" id="JAUFQC010000001">
    <property type="protein sequence ID" value="MDN3608286.1"/>
    <property type="molecule type" value="Genomic_DNA"/>
</dbReference>
<comment type="caution">
    <text evidence="2">The sequence shown here is derived from an EMBL/GenBank/DDBJ whole genome shotgun (WGS) entry which is preliminary data.</text>
</comment>
<sequence length="139" mass="14949">MHSFTTHHKQMGSGLMLVVFILVVIVGFIASIAVQNQQRSSDQLIASLIGTRAEMAARSGSQIEISRFYTTATTGSCHSSSSQTITFQNQGLSQCTATVNCTSLGMLDDGSQLYQLQSTGQCTVGEWQLQRIIEVGVKG</sequence>
<accession>A0ABT8BPA5</accession>
<evidence type="ECO:0000313" key="3">
    <source>
        <dbReference type="Proteomes" id="UP001238540"/>
    </source>
</evidence>
<gene>
    <name evidence="2" type="ORF">QWZ16_00605</name>
</gene>
<reference evidence="3" key="1">
    <citation type="journal article" date="2019" name="Int. J. Syst. Evol. Microbiol.">
        <title>The Global Catalogue of Microorganisms (GCM) 10K type strain sequencing project: providing services to taxonomists for standard genome sequencing and annotation.</title>
        <authorList>
            <consortium name="The Broad Institute Genomics Platform"/>
            <consortium name="The Broad Institute Genome Sequencing Center for Infectious Disease"/>
            <person name="Wu L."/>
            <person name="Ma J."/>
        </authorList>
    </citation>
    <scope>NUCLEOTIDE SEQUENCE [LARGE SCALE GENOMIC DNA]</scope>
    <source>
        <strain evidence="3">CECT 7398</strain>
    </source>
</reference>
<keyword evidence="1" id="KW-0472">Membrane</keyword>
<organism evidence="2 3">
    <name type="scientific">Vibrio ostreicida</name>
    <dbReference type="NCBI Taxonomy" id="526588"/>
    <lineage>
        <taxon>Bacteria</taxon>
        <taxon>Pseudomonadati</taxon>
        <taxon>Pseudomonadota</taxon>
        <taxon>Gammaproteobacteria</taxon>
        <taxon>Vibrionales</taxon>
        <taxon>Vibrionaceae</taxon>
        <taxon>Vibrio</taxon>
    </lineage>
</organism>
<keyword evidence="1" id="KW-0812">Transmembrane</keyword>
<evidence type="ECO:0000256" key="1">
    <source>
        <dbReference type="SAM" id="Phobius"/>
    </source>
</evidence>
<feature type="transmembrane region" description="Helical" evidence="1">
    <location>
        <begin position="12"/>
        <end position="34"/>
    </location>
</feature>
<proteinExistence type="predicted"/>
<protein>
    <submittedName>
        <fullName evidence="2">MSHA biogenesis protein MshP</fullName>
    </submittedName>
</protein>
<name>A0ABT8BPA5_9VIBR</name>
<keyword evidence="1" id="KW-1133">Transmembrane helix</keyword>
<keyword evidence="3" id="KW-1185">Reference proteome</keyword>
<evidence type="ECO:0000313" key="2">
    <source>
        <dbReference type="EMBL" id="MDN3608286.1"/>
    </source>
</evidence>